<dbReference type="Proteomes" id="UP000000422">
    <property type="component" value="Chromosome"/>
</dbReference>
<proteinExistence type="predicted"/>
<dbReference type="HOGENOM" id="CLU_513815_0_0_7"/>
<keyword evidence="1" id="KW-0175">Coiled coil</keyword>
<keyword evidence="3" id="KW-1185">Reference proteome</keyword>
<organism evidence="3">
    <name type="scientific">Wolinella succinogenes (strain ATCC 29543 / DSM 1740 / CCUG 13145 / JCM 31913 / LMG 7466 / NCTC 11488 / FDC 602W)</name>
    <name type="common">Vibrio succinogenes</name>
    <dbReference type="NCBI Taxonomy" id="273121"/>
    <lineage>
        <taxon>Bacteria</taxon>
        <taxon>Pseudomonadati</taxon>
        <taxon>Campylobacterota</taxon>
        <taxon>Epsilonproteobacteria</taxon>
        <taxon>Campylobacterales</taxon>
        <taxon>Helicobacteraceae</taxon>
        <taxon>Wolinella</taxon>
    </lineage>
</organism>
<name>Q7MRU8_WOLSU</name>
<evidence type="ECO:0000256" key="1">
    <source>
        <dbReference type="SAM" id="Coils"/>
    </source>
</evidence>
<sequence>MHRLTQPVHIPKFGTILPLRAIMKEEIYEKLVITLENLFGDGEAFLRLDTQTLESILFETLGGCDFEGFKEEVRRALSFFFSQRGLKSYIFFKSPKEIALKTKVFDFDSNVYTQLVLENLGDTNSYLIPANNKKGVFLLQDKVTAFIYDKLKVLGDEEEKKEVIRSILKLSLSLQPRDAIFFVSGQIMIKKFQEVEVEKERRMFDGIPEETLLEIEQKALQSGLKNKLYALAKQLSNNELSFNRFDNLYFAKNFIQIFQEKFLTLLPPEVDSEEPLIKQAYANFLLRRYFDTLMLHLSKALLGLLVEKDRKAETFVRFYNGDISFSPEGKRFKKPDIIDSEGNRWNSATLFQVGAQRKAGLEKIQKNDDDIAKTKEFIDNIQAGIDEQKNFLAQKGEEIEKLEAEFRHMLDVSQQAKDKIFSLKRLHQEKKGTPQAQAIQEKINELSTQIKKLDKEDERVLGEKKKLESEIEKAQIKIVTLEKDKLAFEKKLERNLVQKSTLLEKQVPLDERYQVAAEALSKAISSFRGY</sequence>
<accession>Q7MRU8</accession>
<feature type="coiled-coil region" evidence="1">
    <location>
        <begin position="385"/>
        <end position="491"/>
    </location>
</feature>
<evidence type="ECO:0000313" key="2">
    <source>
        <dbReference type="EMBL" id="CAE10126.1"/>
    </source>
</evidence>
<dbReference type="KEGG" id="wsu:WS1025"/>
<dbReference type="STRING" id="273121.WS1025"/>
<dbReference type="eggNOG" id="COG3206">
    <property type="taxonomic scope" value="Bacteria"/>
</dbReference>
<gene>
    <name evidence="2" type="ordered locus">WS1025</name>
</gene>
<dbReference type="AlphaFoldDB" id="Q7MRU8"/>
<reference evidence="2 3" key="1">
    <citation type="journal article" date="2003" name="Proc. Natl. Acad. Sci. U.S.A.">
        <title>Complete genome sequence and analysis of Wolinella succinogenes.</title>
        <authorList>
            <person name="Baar C."/>
            <person name="Eppinger M."/>
            <person name="Raddatz G."/>
            <person name="Simon JM."/>
            <person name="Lanz C."/>
            <person name="Klimmek O."/>
            <person name="Nandakumar R."/>
            <person name="Gross R."/>
            <person name="Rosinus A."/>
            <person name="Keller H."/>
            <person name="Jagtap P."/>
            <person name="Linke B."/>
            <person name="Meyer F."/>
            <person name="Lederer H."/>
            <person name="Schuster S.C."/>
        </authorList>
    </citation>
    <scope>NUCLEOTIDE SEQUENCE [LARGE SCALE GENOMIC DNA]</scope>
    <source>
        <strain evidence="3">ATCC 29543 / DSM 1740 / CCUG 13145 / JCM 31913 / LMG 7466 / NCTC 11488 / FDC 602W</strain>
    </source>
</reference>
<protein>
    <submittedName>
        <fullName evidence="2">Uncharacterized protein</fullName>
    </submittedName>
</protein>
<evidence type="ECO:0000313" key="3">
    <source>
        <dbReference type="Proteomes" id="UP000000422"/>
    </source>
</evidence>
<dbReference type="EMBL" id="BX571659">
    <property type="protein sequence ID" value="CAE10126.1"/>
    <property type="molecule type" value="Genomic_DNA"/>
</dbReference>